<dbReference type="EMBL" id="MU006222">
    <property type="protein sequence ID" value="KAF2828387.1"/>
    <property type="molecule type" value="Genomic_DNA"/>
</dbReference>
<organism evidence="1 2">
    <name type="scientific">Ophiobolus disseminans</name>
    <dbReference type="NCBI Taxonomy" id="1469910"/>
    <lineage>
        <taxon>Eukaryota</taxon>
        <taxon>Fungi</taxon>
        <taxon>Dikarya</taxon>
        <taxon>Ascomycota</taxon>
        <taxon>Pezizomycotina</taxon>
        <taxon>Dothideomycetes</taxon>
        <taxon>Pleosporomycetidae</taxon>
        <taxon>Pleosporales</taxon>
        <taxon>Pleosporineae</taxon>
        <taxon>Phaeosphaeriaceae</taxon>
        <taxon>Ophiobolus</taxon>
    </lineage>
</organism>
<evidence type="ECO:0000313" key="2">
    <source>
        <dbReference type="Proteomes" id="UP000799424"/>
    </source>
</evidence>
<dbReference type="OrthoDB" id="3670674at2759"/>
<evidence type="ECO:0000313" key="1">
    <source>
        <dbReference type="EMBL" id="KAF2828387.1"/>
    </source>
</evidence>
<accession>A0A6A7A6S3</accession>
<dbReference type="AlphaFoldDB" id="A0A6A7A6S3"/>
<gene>
    <name evidence="1" type="ORF">CC86DRAFT_192761</name>
</gene>
<protein>
    <submittedName>
        <fullName evidence="1">Uncharacterized protein</fullName>
    </submittedName>
</protein>
<sequence length="277" mass="31701">MEHRPSVSLVRANQLAQPGLRRFSDLPAELRFEVYEQYFKDESTSIACQFWTGRTESDYVVVFPVPRPKNNRIAFLPALCLTNRALGAEALSLLLGSIEFAIDGCERARYFIEKLDACPELPIGPNIRKLSLWALNDASPDLLQKQSHWRSVVTESIRVHTNLIARCPNIKELKLQFHVFCAEIKLPRDTGYQLRPLDDALGGFDLQVVLQLEKLRRVSVFAALSAHEAEEGKEEKLKITEVETFARRIKDGFEKLGRDVTVRLCWEHPDWSKELVL</sequence>
<dbReference type="Proteomes" id="UP000799424">
    <property type="component" value="Unassembled WGS sequence"/>
</dbReference>
<reference evidence="1" key="1">
    <citation type="journal article" date="2020" name="Stud. Mycol.">
        <title>101 Dothideomycetes genomes: a test case for predicting lifestyles and emergence of pathogens.</title>
        <authorList>
            <person name="Haridas S."/>
            <person name="Albert R."/>
            <person name="Binder M."/>
            <person name="Bloem J."/>
            <person name="Labutti K."/>
            <person name="Salamov A."/>
            <person name="Andreopoulos B."/>
            <person name="Baker S."/>
            <person name="Barry K."/>
            <person name="Bills G."/>
            <person name="Bluhm B."/>
            <person name="Cannon C."/>
            <person name="Castanera R."/>
            <person name="Culley D."/>
            <person name="Daum C."/>
            <person name="Ezra D."/>
            <person name="Gonzalez J."/>
            <person name="Henrissat B."/>
            <person name="Kuo A."/>
            <person name="Liang C."/>
            <person name="Lipzen A."/>
            <person name="Lutzoni F."/>
            <person name="Magnuson J."/>
            <person name="Mondo S."/>
            <person name="Nolan M."/>
            <person name="Ohm R."/>
            <person name="Pangilinan J."/>
            <person name="Park H.-J."/>
            <person name="Ramirez L."/>
            <person name="Alfaro M."/>
            <person name="Sun H."/>
            <person name="Tritt A."/>
            <person name="Yoshinaga Y."/>
            <person name="Zwiers L.-H."/>
            <person name="Turgeon B."/>
            <person name="Goodwin S."/>
            <person name="Spatafora J."/>
            <person name="Crous P."/>
            <person name="Grigoriev I."/>
        </authorList>
    </citation>
    <scope>NUCLEOTIDE SEQUENCE</scope>
    <source>
        <strain evidence="1">CBS 113818</strain>
    </source>
</reference>
<proteinExistence type="predicted"/>
<keyword evidence="2" id="KW-1185">Reference proteome</keyword>
<name>A0A6A7A6S3_9PLEO</name>